<organism evidence="5 6">
    <name type="scientific">Venustampulla echinocandica</name>
    <dbReference type="NCBI Taxonomy" id="2656787"/>
    <lineage>
        <taxon>Eukaryota</taxon>
        <taxon>Fungi</taxon>
        <taxon>Dikarya</taxon>
        <taxon>Ascomycota</taxon>
        <taxon>Pezizomycotina</taxon>
        <taxon>Leotiomycetes</taxon>
        <taxon>Helotiales</taxon>
        <taxon>Pleuroascaceae</taxon>
        <taxon>Venustampulla</taxon>
    </lineage>
</organism>
<comment type="subcellular location">
    <subcellularLocation>
        <location evidence="1">Nucleus</location>
    </subcellularLocation>
</comment>
<dbReference type="GO" id="GO:0001228">
    <property type="term" value="F:DNA-binding transcription activator activity, RNA polymerase II-specific"/>
    <property type="evidence" value="ECO:0007669"/>
    <property type="project" value="TreeGrafter"/>
</dbReference>
<evidence type="ECO:0000313" key="5">
    <source>
        <dbReference type="EMBL" id="RDL39464.1"/>
    </source>
</evidence>
<feature type="region of interest" description="Disordered" evidence="3">
    <location>
        <begin position="139"/>
        <end position="205"/>
    </location>
</feature>
<dbReference type="GO" id="GO:0000976">
    <property type="term" value="F:transcription cis-regulatory region binding"/>
    <property type="evidence" value="ECO:0007669"/>
    <property type="project" value="InterPro"/>
</dbReference>
<evidence type="ECO:0000256" key="2">
    <source>
        <dbReference type="ARBA" id="ARBA00023242"/>
    </source>
</evidence>
<dbReference type="GO" id="GO:0090575">
    <property type="term" value="C:RNA polymerase II transcription regulator complex"/>
    <property type="evidence" value="ECO:0007669"/>
    <property type="project" value="TreeGrafter"/>
</dbReference>
<name>A0A370TVA0_9HELO</name>
<protein>
    <recommendedName>
        <fullName evidence="4">BZIP domain-containing protein</fullName>
    </recommendedName>
</protein>
<dbReference type="PROSITE" id="PS00036">
    <property type="entry name" value="BZIP_BASIC"/>
    <property type="match status" value="1"/>
</dbReference>
<accession>A0A370TVA0</accession>
<dbReference type="SMART" id="SM00338">
    <property type="entry name" value="BRLZ"/>
    <property type="match status" value="1"/>
</dbReference>
<dbReference type="InterPro" id="IPR050936">
    <property type="entry name" value="AP-1-like"/>
</dbReference>
<feature type="compositionally biased region" description="Polar residues" evidence="3">
    <location>
        <begin position="88"/>
        <end position="106"/>
    </location>
</feature>
<gene>
    <name evidence="5" type="ORF">BP5553_03804</name>
</gene>
<reference evidence="5 6" key="1">
    <citation type="journal article" date="2018" name="IMA Fungus">
        <title>IMA Genome-F 9: Draft genome sequence of Annulohypoxylon stygium, Aspergillus mulundensis, Berkeleyomyces basicola (syn. Thielaviopsis basicola), Ceratocystis smalleyi, two Cercospora beticola strains, Coleophoma cylindrospora, Fusarium fracticaudum, Phialophora cf. hyalina, and Morchella septimelata.</title>
        <authorList>
            <person name="Wingfield B.D."/>
            <person name="Bills G.F."/>
            <person name="Dong Y."/>
            <person name="Huang W."/>
            <person name="Nel W.J."/>
            <person name="Swalarsk-Parry B.S."/>
            <person name="Vaghefi N."/>
            <person name="Wilken P.M."/>
            <person name="An Z."/>
            <person name="de Beer Z.W."/>
            <person name="De Vos L."/>
            <person name="Chen L."/>
            <person name="Duong T.A."/>
            <person name="Gao Y."/>
            <person name="Hammerbacher A."/>
            <person name="Kikkert J.R."/>
            <person name="Li Y."/>
            <person name="Li H."/>
            <person name="Li K."/>
            <person name="Li Q."/>
            <person name="Liu X."/>
            <person name="Ma X."/>
            <person name="Naidoo K."/>
            <person name="Pethybridge S.J."/>
            <person name="Sun J."/>
            <person name="Steenkamp E.T."/>
            <person name="van der Nest M.A."/>
            <person name="van Wyk S."/>
            <person name="Wingfield M.J."/>
            <person name="Xiong C."/>
            <person name="Yue Q."/>
            <person name="Zhang X."/>
        </authorList>
    </citation>
    <scope>NUCLEOTIDE SEQUENCE [LARGE SCALE GENOMIC DNA]</scope>
    <source>
        <strain evidence="5 6">BP 5553</strain>
    </source>
</reference>
<dbReference type="SUPFAM" id="SSF57959">
    <property type="entry name" value="Leucine zipper domain"/>
    <property type="match status" value="1"/>
</dbReference>
<evidence type="ECO:0000259" key="4">
    <source>
        <dbReference type="PROSITE" id="PS50217"/>
    </source>
</evidence>
<dbReference type="PROSITE" id="PS50217">
    <property type="entry name" value="BZIP"/>
    <property type="match status" value="1"/>
</dbReference>
<dbReference type="Pfam" id="PF00170">
    <property type="entry name" value="bZIP_1"/>
    <property type="match status" value="1"/>
</dbReference>
<evidence type="ECO:0000313" key="6">
    <source>
        <dbReference type="Proteomes" id="UP000254866"/>
    </source>
</evidence>
<evidence type="ECO:0000256" key="1">
    <source>
        <dbReference type="ARBA" id="ARBA00004123"/>
    </source>
</evidence>
<keyword evidence="2" id="KW-0539">Nucleus</keyword>
<evidence type="ECO:0000256" key="3">
    <source>
        <dbReference type="SAM" id="MobiDB-lite"/>
    </source>
</evidence>
<proteinExistence type="predicted"/>
<dbReference type="EMBL" id="NPIC01000002">
    <property type="protein sequence ID" value="RDL39464.1"/>
    <property type="molecule type" value="Genomic_DNA"/>
</dbReference>
<keyword evidence="6" id="KW-1185">Reference proteome</keyword>
<sequence length="257" mass="29655">MKMQNQPECFRGNENYVADPGFKFEELWGAPVDRAVGDSYPTREDELFHDRSLLTDNSPTFRLDNSFDCWELPLPVALWTTFQQPSVPSTSHIQRQGEDNGTTGSWSPPCEENEGEGDLTFEAPSAAFEYMTSGKSLPPLQELSWSPTSSHSTASPPQTPIQSTTKQYTAYPHPPPQSTKITKRDRLEKRREKNRTSQRKYRERKEKYIHDLEQQCRDLQRKYDLLVGLLPDGRRDTLELEELGDREEWKLPEADES</sequence>
<dbReference type="RefSeq" id="XP_031872120.1">
    <property type="nucleotide sequence ID" value="XM_032012427.1"/>
</dbReference>
<dbReference type="GeneID" id="43596653"/>
<dbReference type="PANTHER" id="PTHR40621">
    <property type="entry name" value="TRANSCRIPTION FACTOR KAPC-RELATED"/>
    <property type="match status" value="1"/>
</dbReference>
<dbReference type="Gene3D" id="1.20.5.170">
    <property type="match status" value="1"/>
</dbReference>
<dbReference type="CDD" id="cd14688">
    <property type="entry name" value="bZIP_YAP"/>
    <property type="match status" value="1"/>
</dbReference>
<dbReference type="OrthoDB" id="2593073at2759"/>
<dbReference type="InterPro" id="IPR004827">
    <property type="entry name" value="bZIP"/>
</dbReference>
<feature type="region of interest" description="Disordered" evidence="3">
    <location>
        <begin position="88"/>
        <end position="118"/>
    </location>
</feature>
<feature type="domain" description="BZIP" evidence="4">
    <location>
        <begin position="184"/>
        <end position="226"/>
    </location>
</feature>
<feature type="compositionally biased region" description="Low complexity" evidence="3">
    <location>
        <begin position="144"/>
        <end position="156"/>
    </location>
</feature>
<dbReference type="Proteomes" id="UP000254866">
    <property type="component" value="Unassembled WGS sequence"/>
</dbReference>
<feature type="compositionally biased region" description="Basic and acidic residues" evidence="3">
    <location>
        <begin position="182"/>
        <end position="195"/>
    </location>
</feature>
<dbReference type="InterPro" id="IPR046347">
    <property type="entry name" value="bZIP_sf"/>
</dbReference>
<dbReference type="AlphaFoldDB" id="A0A370TVA0"/>
<dbReference type="PANTHER" id="PTHR40621:SF6">
    <property type="entry name" value="AP-1-LIKE TRANSCRIPTION FACTOR YAP1-RELATED"/>
    <property type="match status" value="1"/>
</dbReference>
<comment type="caution">
    <text evidence="5">The sequence shown here is derived from an EMBL/GenBank/DDBJ whole genome shotgun (WGS) entry which is preliminary data.</text>
</comment>